<dbReference type="SUPFAM" id="SSF51045">
    <property type="entry name" value="WW domain"/>
    <property type="match status" value="1"/>
</dbReference>
<feature type="transmembrane region" description="Helical" evidence="2">
    <location>
        <begin position="1273"/>
        <end position="1295"/>
    </location>
</feature>
<feature type="transmembrane region" description="Helical" evidence="2">
    <location>
        <begin position="1104"/>
        <end position="1128"/>
    </location>
</feature>
<dbReference type="Pfam" id="PF07699">
    <property type="entry name" value="Ephrin_rec_like"/>
    <property type="match status" value="2"/>
</dbReference>
<dbReference type="InterPro" id="IPR009030">
    <property type="entry name" value="Growth_fac_rcpt_cys_sf"/>
</dbReference>
<dbReference type="CDD" id="cd00201">
    <property type="entry name" value="WW"/>
    <property type="match status" value="1"/>
</dbReference>
<keyword evidence="2" id="KW-1133">Transmembrane helix</keyword>
<dbReference type="InterPro" id="IPR006212">
    <property type="entry name" value="Furin_repeat"/>
</dbReference>
<feature type="transmembrane region" description="Helical" evidence="2">
    <location>
        <begin position="1244"/>
        <end position="1261"/>
    </location>
</feature>
<evidence type="ECO:0000259" key="3">
    <source>
        <dbReference type="PROSITE" id="PS50020"/>
    </source>
</evidence>
<dbReference type="PROSITE" id="PS01159">
    <property type="entry name" value="WW_DOMAIN_1"/>
    <property type="match status" value="1"/>
</dbReference>
<dbReference type="InterPro" id="IPR001202">
    <property type="entry name" value="WW_dom"/>
</dbReference>
<dbReference type="PROSITE" id="PS50020">
    <property type="entry name" value="WW_DOMAIN_2"/>
    <property type="match status" value="1"/>
</dbReference>
<gene>
    <name evidence="4" type="ORF">TrCOL_g2373</name>
</gene>
<feature type="region of interest" description="Disordered" evidence="1">
    <location>
        <begin position="1339"/>
        <end position="1384"/>
    </location>
</feature>
<comment type="caution">
    <text evidence="4">The sequence shown here is derived from an EMBL/GenBank/DDBJ whole genome shotgun (WGS) entry which is preliminary data.</text>
</comment>
<dbReference type="Gene3D" id="2.10.50.10">
    <property type="entry name" value="Tumor Necrosis Factor Receptor, subunit A, domain 2"/>
    <property type="match status" value="7"/>
</dbReference>
<dbReference type="SUPFAM" id="SSF57184">
    <property type="entry name" value="Growth factor receptor domain"/>
    <property type="match status" value="4"/>
</dbReference>
<dbReference type="OrthoDB" id="200667at2759"/>
<evidence type="ECO:0000313" key="4">
    <source>
        <dbReference type="EMBL" id="GMI44595.1"/>
    </source>
</evidence>
<evidence type="ECO:0000256" key="2">
    <source>
        <dbReference type="SAM" id="Phobius"/>
    </source>
</evidence>
<feature type="compositionally biased region" description="Basic and acidic residues" evidence="1">
    <location>
        <begin position="1373"/>
        <end position="1384"/>
    </location>
</feature>
<protein>
    <recommendedName>
        <fullName evidence="3">WW domain-containing protein</fullName>
    </recommendedName>
</protein>
<dbReference type="Gene3D" id="2.20.70.10">
    <property type="match status" value="1"/>
</dbReference>
<keyword evidence="2" id="KW-0472">Membrane</keyword>
<sequence>MPVAHLPSGMTAESTSLQSCLTCGTNCPLEGGECLNGFSRSARWDCSDCAAGYARNAEYSACVACESGKYSSSSGSYSCTTCSAGEYSPAGATFCTSCEAGKYSNSDSCQDCPIGTYTATGGRASCDICIAGKYSTSTSSLCSDCPSGRYITDDAFTPSLHVGISACLNCDAGKYANDPTTASSCIACPSGRYSNLADSISCTDCEAGKYNELQSRPSCVACGAGRYSTVVASIIESDCKNCAYGKASLDEVRSTECVDCPAGKSAPAPGLKVCVDCSAGTYSNSTGGTSCTKCAVGQYSKTVGSTFCQECDSGTFNLNEGSVGCDKCAGGQRMNDAGNGCETCPDGTFSNPGSISCTGCDHTSGYVSKAGTSGAVKCEYCGPGFYADQASHSCKECEIDTYSVGGLDACLICPAGTDNTKGFSSCQPCPPGTVNDGATCVKCAKGQFAEFGATSCSPCSGPGEYSDAEGSAVCRTAPAGYKPTADKKSIEICTAGKYSVGGDSKCTACDSGKFSREGAAGCTAAATCGVGKYIQSPSNFTTDTECGVCTKGSASAGDQVNCTLCNREGEYSETDGAAACKLAPAGYKPTGDRKNIERCQKNTFSIGARNNCTDCADGGHSLPGSSACEKCSTGKYYAETENSCKLCPKNTFTISGATDISGCAPCEDGGHSQPGSGYCEKCPSGKYYDETENVCELCPSGTFTATGGIGIEQCEKCQEGFISNDPDGAGFCSPCEAGYYSNLAQTECLPCLPGSISGIAATTCDLCEIGKFATGSNNTVCTYCDDKDVLKGSTTKSAGSNSSSACQCEAGEYEVESSKSCEPVKEGMSTVVEGMSIPEMTILRGFWRTSTYSTELLPCLNPTHCVGGSDPSSYCAEGYTGPLCAVCDAGCAAVGAGETMSCNKCSGSAVATAATGLGALLLLIVFAVVYLVRKSRQSATRTSRTQSSLERAATDRLEKLNKLMPLLKIVFAYFQIVGGLGFLFSLQFPPIYSKVVGVVGGLVSLDFVSFMPLGCMTNASFYNSLLVYTGLPIFTAMILGFAYFVASSQALKNALFEAFLAMTFLILPAVSVKIFTTFACHNFDDATSFLKSDYSINCKDPAHNFYSLYATGMILVYPIGIPLMYFVLLWRKRDLLEAGQTVKEESMSEERALKQALEERKMNEIKDPTLKALSFLYDSYEPKFWWFEVFETLRKLALTGFLVFLAPGTAAQVLFSLIMCFFAMRVYSDRRPFVSEFTDKFNNAAQLQLYFTLLGALAMKVNLDNENLQNKGYFDMILTGVQFVPTLITTIVNLVKAKQLTTTEIETLLRESRQARRDKSGLDFGNVDLDDGGVELSALESSTQGSQRSTPPPSHIQRASSFNKFKGKKGRVKSKESKTIANREERHLSKEAAGLGGEVVSKHEKIQRIMEEGVRYAGDEEDPDADQNWEKIYDKATGFYYYQNKISGMSTWEMPEELKGKKA</sequence>
<keyword evidence="5" id="KW-1185">Reference proteome</keyword>
<feature type="transmembrane region" description="Helical" evidence="2">
    <location>
        <begin position="1196"/>
        <end position="1223"/>
    </location>
</feature>
<dbReference type="SMART" id="SM00261">
    <property type="entry name" value="FU"/>
    <property type="match status" value="5"/>
</dbReference>
<dbReference type="PANTHER" id="PTHR46967:SF2">
    <property type="entry name" value="SUSHI, VON WILLEBRAND FACTOR TYPE A, EGF AND PENTRAXIN DOMAIN-CONTAINING PROTEIN 1-LIKE"/>
    <property type="match status" value="1"/>
</dbReference>
<feature type="transmembrane region" description="Helical" evidence="2">
    <location>
        <begin position="991"/>
        <end position="1013"/>
    </location>
</feature>
<dbReference type="PANTHER" id="PTHR46967">
    <property type="entry name" value="INSULIN-LIKE GROWTH FACTOR BINDING PROTEIN,N-TERMINAL"/>
    <property type="match status" value="1"/>
</dbReference>
<dbReference type="EMBL" id="BRYA01000220">
    <property type="protein sequence ID" value="GMI44595.1"/>
    <property type="molecule type" value="Genomic_DNA"/>
</dbReference>
<reference evidence="5" key="1">
    <citation type="journal article" date="2023" name="Commun. Biol.">
        <title>Genome analysis of Parmales, the sister group of diatoms, reveals the evolutionary specialization of diatoms from phago-mixotrophs to photoautotrophs.</title>
        <authorList>
            <person name="Ban H."/>
            <person name="Sato S."/>
            <person name="Yoshikawa S."/>
            <person name="Yamada K."/>
            <person name="Nakamura Y."/>
            <person name="Ichinomiya M."/>
            <person name="Sato N."/>
            <person name="Blanc-Mathieu R."/>
            <person name="Endo H."/>
            <person name="Kuwata A."/>
            <person name="Ogata H."/>
        </authorList>
    </citation>
    <scope>NUCLEOTIDE SEQUENCE [LARGE SCALE GENOMIC DNA]</scope>
</reference>
<feature type="transmembrane region" description="Helical" evidence="2">
    <location>
        <begin position="1025"/>
        <end position="1046"/>
    </location>
</feature>
<dbReference type="InterPro" id="IPR011641">
    <property type="entry name" value="Tyr-kin_ephrin_A/B_rcpt-like"/>
</dbReference>
<proteinExistence type="predicted"/>
<feature type="transmembrane region" description="Helical" evidence="2">
    <location>
        <begin position="909"/>
        <end position="932"/>
    </location>
</feature>
<feature type="transmembrane region" description="Helical" evidence="2">
    <location>
        <begin position="966"/>
        <end position="985"/>
    </location>
</feature>
<organism evidence="4 5">
    <name type="scientific">Triparma columacea</name>
    <dbReference type="NCBI Taxonomy" id="722753"/>
    <lineage>
        <taxon>Eukaryota</taxon>
        <taxon>Sar</taxon>
        <taxon>Stramenopiles</taxon>
        <taxon>Ochrophyta</taxon>
        <taxon>Bolidophyceae</taxon>
        <taxon>Parmales</taxon>
        <taxon>Triparmaceae</taxon>
        <taxon>Triparma</taxon>
    </lineage>
</organism>
<evidence type="ECO:0000313" key="5">
    <source>
        <dbReference type="Proteomes" id="UP001165065"/>
    </source>
</evidence>
<feature type="compositionally biased region" description="Polar residues" evidence="1">
    <location>
        <begin position="1339"/>
        <end position="1349"/>
    </location>
</feature>
<feature type="transmembrane region" description="Helical" evidence="2">
    <location>
        <begin position="1058"/>
        <end position="1083"/>
    </location>
</feature>
<dbReference type="InterPro" id="IPR036020">
    <property type="entry name" value="WW_dom_sf"/>
</dbReference>
<dbReference type="SMART" id="SM01411">
    <property type="entry name" value="Ephrin_rec_like"/>
    <property type="match status" value="13"/>
</dbReference>
<keyword evidence="2" id="KW-0812">Transmembrane</keyword>
<feature type="domain" description="WW" evidence="3">
    <location>
        <begin position="1423"/>
        <end position="1457"/>
    </location>
</feature>
<dbReference type="Proteomes" id="UP001165065">
    <property type="component" value="Unassembled WGS sequence"/>
</dbReference>
<name>A0A9W7GIN8_9STRA</name>
<dbReference type="SMART" id="SM00456">
    <property type="entry name" value="WW"/>
    <property type="match status" value="1"/>
</dbReference>
<accession>A0A9W7GIN8</accession>
<evidence type="ECO:0000256" key="1">
    <source>
        <dbReference type="SAM" id="MobiDB-lite"/>
    </source>
</evidence>